<proteinExistence type="predicted"/>
<dbReference type="AlphaFoldDB" id="A0A6H5FZD6"/>
<dbReference type="InterPro" id="IPR043537">
    <property type="entry name" value="Tiam1/Tiam2/Sif"/>
</dbReference>
<dbReference type="Proteomes" id="UP000479000">
    <property type="component" value="Unassembled WGS sequence"/>
</dbReference>
<dbReference type="Gene3D" id="2.30.29.30">
    <property type="entry name" value="Pleckstrin-homology domain (PH domain)/Phosphotyrosine-binding domain (PTB)"/>
    <property type="match status" value="1"/>
</dbReference>
<evidence type="ECO:0000259" key="2">
    <source>
        <dbReference type="PROSITE" id="PS50229"/>
    </source>
</evidence>
<feature type="compositionally biased region" description="Basic and acidic residues" evidence="1">
    <location>
        <begin position="1"/>
        <end position="10"/>
    </location>
</feature>
<feature type="compositionally biased region" description="Basic residues" evidence="1">
    <location>
        <begin position="24"/>
        <end position="35"/>
    </location>
</feature>
<dbReference type="GO" id="GO:0007264">
    <property type="term" value="P:small GTPase-mediated signal transduction"/>
    <property type="evidence" value="ECO:0007669"/>
    <property type="project" value="InterPro"/>
</dbReference>
<dbReference type="PROSITE" id="PS50229">
    <property type="entry name" value="WH1"/>
    <property type="match status" value="1"/>
</dbReference>
<dbReference type="PANTHER" id="PTHR46001">
    <property type="entry name" value="TIAM (MAMMALIAN TUMOR INVASION AND METASTASIS FACTOR) HOMOLOG"/>
    <property type="match status" value="1"/>
</dbReference>
<evidence type="ECO:0000256" key="1">
    <source>
        <dbReference type="SAM" id="MobiDB-lite"/>
    </source>
</evidence>
<name>A0A6H5FZD6_9HEMI</name>
<evidence type="ECO:0000313" key="4">
    <source>
        <dbReference type="Proteomes" id="UP000479000"/>
    </source>
</evidence>
<dbReference type="SUPFAM" id="SSF50729">
    <property type="entry name" value="PH domain-like"/>
    <property type="match status" value="1"/>
</dbReference>
<dbReference type="SMART" id="SM00461">
    <property type="entry name" value="WH1"/>
    <property type="match status" value="1"/>
</dbReference>
<dbReference type="OrthoDB" id="8059989at2759"/>
<dbReference type="EMBL" id="CADCXU010002529">
    <property type="protein sequence ID" value="CAA9994771.1"/>
    <property type="molecule type" value="Genomic_DNA"/>
</dbReference>
<sequence length="286" mass="32110">AEPSATRRDPVAASASGDVSGVFQRRRAPPKRTRIRRESTSVCSRTAPPASPSSVRAFRERCRRTRPPIPSISQPVPTISSPKKPKNQLWAEVFHVSSSGAGTVKWQQVSEDLVPVNITCIQDSPECVFHITAYNSQVDKVLDVRLVQPELINPHPKFIDFVGISGTRIGQASECFVYWKDPMTNDTWGLNFTSPIDAKQFRECCSPSFKFSRKASSSYSLKLEPPNKQNKVKTKRKPLSTPASPSRSREPQCTCMTADQYARLRAQDPRYRGGKFRLKIIRFVSK</sequence>
<dbReference type="GO" id="GO:0005085">
    <property type="term" value="F:guanyl-nucleotide exchange factor activity"/>
    <property type="evidence" value="ECO:0007669"/>
    <property type="project" value="InterPro"/>
</dbReference>
<accession>A0A6H5FZD6</accession>
<keyword evidence="4" id="KW-1185">Reference proteome</keyword>
<feature type="region of interest" description="Disordered" evidence="1">
    <location>
        <begin position="1"/>
        <end position="58"/>
    </location>
</feature>
<dbReference type="InterPro" id="IPR011993">
    <property type="entry name" value="PH-like_dom_sf"/>
</dbReference>
<dbReference type="InterPro" id="IPR000697">
    <property type="entry name" value="WH1/EVH1_dom"/>
</dbReference>
<gene>
    <name evidence="3" type="ORF">NTEN_LOCUS1587</name>
</gene>
<reference evidence="3 4" key="1">
    <citation type="submission" date="2020-02" db="EMBL/GenBank/DDBJ databases">
        <authorList>
            <person name="Ferguson B K."/>
        </authorList>
    </citation>
    <scope>NUCLEOTIDE SEQUENCE [LARGE SCALE GENOMIC DNA]</scope>
</reference>
<feature type="domain" description="WH1" evidence="2">
    <location>
        <begin position="78"/>
        <end position="212"/>
    </location>
</feature>
<feature type="region of interest" description="Disordered" evidence="1">
    <location>
        <begin position="220"/>
        <end position="253"/>
    </location>
</feature>
<dbReference type="PANTHER" id="PTHR46001:SF3">
    <property type="entry name" value="PROTEIN STILL LIFE, ISOFORM SIF TYPE 1"/>
    <property type="match status" value="1"/>
</dbReference>
<evidence type="ECO:0000313" key="3">
    <source>
        <dbReference type="EMBL" id="CAA9994771.1"/>
    </source>
</evidence>
<feature type="non-terminal residue" evidence="3">
    <location>
        <position position="1"/>
    </location>
</feature>
<organism evidence="3 4">
    <name type="scientific">Nesidiocoris tenuis</name>
    <dbReference type="NCBI Taxonomy" id="355587"/>
    <lineage>
        <taxon>Eukaryota</taxon>
        <taxon>Metazoa</taxon>
        <taxon>Ecdysozoa</taxon>
        <taxon>Arthropoda</taxon>
        <taxon>Hexapoda</taxon>
        <taxon>Insecta</taxon>
        <taxon>Pterygota</taxon>
        <taxon>Neoptera</taxon>
        <taxon>Paraneoptera</taxon>
        <taxon>Hemiptera</taxon>
        <taxon>Heteroptera</taxon>
        <taxon>Panheteroptera</taxon>
        <taxon>Cimicomorpha</taxon>
        <taxon>Miridae</taxon>
        <taxon>Dicyphina</taxon>
        <taxon>Nesidiocoris</taxon>
    </lineage>
</organism>
<protein>
    <recommendedName>
        <fullName evidence="2">WH1 domain-containing protein</fullName>
    </recommendedName>
</protein>